<organism evidence="1 2">
    <name type="scientific">Rosistilla ulvae</name>
    <dbReference type="NCBI Taxonomy" id="1930277"/>
    <lineage>
        <taxon>Bacteria</taxon>
        <taxon>Pseudomonadati</taxon>
        <taxon>Planctomycetota</taxon>
        <taxon>Planctomycetia</taxon>
        <taxon>Pirellulales</taxon>
        <taxon>Pirellulaceae</taxon>
        <taxon>Rosistilla</taxon>
    </lineage>
</organism>
<evidence type="ECO:0000313" key="2">
    <source>
        <dbReference type="Proteomes" id="UP000319557"/>
    </source>
</evidence>
<dbReference type="AlphaFoldDB" id="A0A517M7D5"/>
<accession>A0A517M7D5</accession>
<dbReference type="EMBL" id="CP036261">
    <property type="protein sequence ID" value="QDS90785.1"/>
    <property type="molecule type" value="Genomic_DNA"/>
</dbReference>
<dbReference type="Pfam" id="PF11964">
    <property type="entry name" value="SpoIIAA-like"/>
    <property type="match status" value="1"/>
</dbReference>
<protein>
    <recommendedName>
        <fullName evidence="3">STAS/SEC14 domain-containing protein</fullName>
    </recommendedName>
</protein>
<name>A0A517M7D5_9BACT</name>
<dbReference type="Proteomes" id="UP000319557">
    <property type="component" value="Chromosome"/>
</dbReference>
<reference evidence="1 2" key="1">
    <citation type="submission" date="2019-02" db="EMBL/GenBank/DDBJ databases">
        <title>Deep-cultivation of Planctomycetes and their phenomic and genomic characterization uncovers novel biology.</title>
        <authorList>
            <person name="Wiegand S."/>
            <person name="Jogler M."/>
            <person name="Boedeker C."/>
            <person name="Pinto D."/>
            <person name="Vollmers J."/>
            <person name="Rivas-Marin E."/>
            <person name="Kohn T."/>
            <person name="Peeters S.H."/>
            <person name="Heuer A."/>
            <person name="Rast P."/>
            <person name="Oberbeckmann S."/>
            <person name="Bunk B."/>
            <person name="Jeske O."/>
            <person name="Meyerdierks A."/>
            <person name="Storesund J.E."/>
            <person name="Kallscheuer N."/>
            <person name="Luecker S."/>
            <person name="Lage O.M."/>
            <person name="Pohl T."/>
            <person name="Merkel B.J."/>
            <person name="Hornburger P."/>
            <person name="Mueller R.-W."/>
            <person name="Bruemmer F."/>
            <person name="Labrenz M."/>
            <person name="Spormann A.M."/>
            <person name="Op den Camp H."/>
            <person name="Overmann J."/>
            <person name="Amann R."/>
            <person name="Jetten M.S.M."/>
            <person name="Mascher T."/>
            <person name="Medema M.H."/>
            <person name="Devos D.P."/>
            <person name="Kaster A.-K."/>
            <person name="Ovreas L."/>
            <person name="Rohde M."/>
            <person name="Galperin M.Y."/>
            <person name="Jogler C."/>
        </authorList>
    </citation>
    <scope>NUCLEOTIDE SEQUENCE [LARGE SCALE GENOMIC DNA]</scope>
    <source>
        <strain evidence="1 2">EC9</strain>
    </source>
</reference>
<dbReference type="InterPro" id="IPR036513">
    <property type="entry name" value="STAS_dom_sf"/>
</dbReference>
<dbReference type="InterPro" id="IPR038396">
    <property type="entry name" value="SpoIIAA-like_sf"/>
</dbReference>
<sequence>MAIAIHEDFETGQLEVKVSDKLSKEDYEHFEPAVERLIESAGKIKILLVMHDFHGWDMGAVWEDIKFATKHCRDIEKIAMVGETQWEKWMSAICKPFTMSTIKYFDAGQEQEARQWLA</sequence>
<dbReference type="SUPFAM" id="SSF52091">
    <property type="entry name" value="SpoIIaa-like"/>
    <property type="match status" value="1"/>
</dbReference>
<gene>
    <name evidence="1" type="ORF">EC9_50010</name>
</gene>
<dbReference type="OrthoDB" id="9811577at2"/>
<dbReference type="Gene3D" id="3.40.50.10600">
    <property type="entry name" value="SpoIIaa-like domains"/>
    <property type="match status" value="1"/>
</dbReference>
<keyword evidence="2" id="KW-1185">Reference proteome</keyword>
<dbReference type="RefSeq" id="WP_145348544.1">
    <property type="nucleotide sequence ID" value="NZ_CP036261.1"/>
</dbReference>
<proteinExistence type="predicted"/>
<dbReference type="InterPro" id="IPR021866">
    <property type="entry name" value="SpoIIAA-like"/>
</dbReference>
<evidence type="ECO:0000313" key="1">
    <source>
        <dbReference type="EMBL" id="QDS90785.1"/>
    </source>
</evidence>
<evidence type="ECO:0008006" key="3">
    <source>
        <dbReference type="Google" id="ProtNLM"/>
    </source>
</evidence>
<dbReference type="KEGG" id="ruv:EC9_50010"/>